<evidence type="ECO:0000313" key="2">
    <source>
        <dbReference type="Proteomes" id="UP000432089"/>
    </source>
</evidence>
<gene>
    <name evidence="1" type="ORF">F6X38_05260</name>
</gene>
<proteinExistence type="predicted"/>
<comment type="caution">
    <text evidence="1">The sequence shown here is derived from an EMBL/GenBank/DDBJ whole genome shotgun (WGS) entry which is preliminary data.</text>
</comment>
<dbReference type="Proteomes" id="UP000432089">
    <property type="component" value="Unassembled WGS sequence"/>
</dbReference>
<dbReference type="Pfam" id="PF12915">
    <property type="entry name" value="DUF3833"/>
    <property type="match status" value="1"/>
</dbReference>
<evidence type="ECO:0000313" key="1">
    <source>
        <dbReference type="EMBL" id="KAB0681300.1"/>
    </source>
</evidence>
<keyword evidence="2" id="KW-1185">Reference proteome</keyword>
<dbReference type="EMBL" id="VZDO01000003">
    <property type="protein sequence ID" value="KAB0681300.1"/>
    <property type="molecule type" value="Genomic_DNA"/>
</dbReference>
<accession>A0A7V7PRH6</accession>
<organism evidence="1 2">
    <name type="scientific">Plantimonas leprariae</name>
    <dbReference type="NCBI Taxonomy" id="2615207"/>
    <lineage>
        <taxon>Bacteria</taxon>
        <taxon>Pseudomonadati</taxon>
        <taxon>Pseudomonadota</taxon>
        <taxon>Alphaproteobacteria</taxon>
        <taxon>Hyphomicrobiales</taxon>
        <taxon>Aurantimonadaceae</taxon>
        <taxon>Plantimonas</taxon>
    </lineage>
</organism>
<dbReference type="AlphaFoldDB" id="A0A7V7PRH6"/>
<sequence>MRLPVPRHRHLRIARGGPRFQREFRAGAADLDGAAELGSRGSRSVTVRALLAAALGAVLAACASHPPKAAGAPFDAAAFFDGRAASRGTVTTALVFAEDFTAEFEGRREGGALLLDERFRFPEGRRLQRWRLVPDGNGGYQGTVETEGGNGALHAPVPVTGRPTAEGGLELAYRGYAPGGDLALGFRHRMVPQPDGTVLNRVRVSKFGIPVAGARVVFQRVPAPAK</sequence>
<protein>
    <submittedName>
        <fullName evidence="1">DUF3833 domain-containing protein</fullName>
    </submittedName>
</protein>
<name>A0A7V7PRH6_9HYPH</name>
<reference evidence="1 2" key="1">
    <citation type="submission" date="2019-09" db="EMBL/GenBank/DDBJ databases">
        <title>YIM 132180 draft genome.</title>
        <authorList>
            <person name="Zhang K."/>
        </authorList>
    </citation>
    <scope>NUCLEOTIDE SEQUENCE [LARGE SCALE GENOMIC DNA]</scope>
    <source>
        <strain evidence="1 2">YIM 132180</strain>
    </source>
</reference>
<dbReference type="InterPro" id="IPR024409">
    <property type="entry name" value="DUF3833"/>
</dbReference>